<reference evidence="2 3" key="1">
    <citation type="submission" date="2018-11" db="EMBL/GenBank/DDBJ databases">
        <title>Sequencing the genomes of 1000 actinobacteria strains.</title>
        <authorList>
            <person name="Klenk H.-P."/>
        </authorList>
    </citation>
    <scope>NUCLEOTIDE SEQUENCE [LARGE SCALE GENOMIC DNA]</scope>
    <source>
        <strain evidence="2 3">DSM 11294</strain>
    </source>
</reference>
<keyword evidence="3" id="KW-1185">Reference proteome</keyword>
<proteinExistence type="predicted"/>
<sequence length="289" mass="31526">MTISIYAYRSLIWLARNPRSGNPPETVCPPEDQKLVLREMAERRWTLPVEEVETLAGTVSFLLLDEGKAQARREDSDYLVRSAAYEVLQAVPTRRGADLLEAAAAFEDGATDPVTGEPFDSEIADDAAHLLDEHGLVDGVRSSNEAVFRMQLTPKGRQWRRAHWVPRIEEEAGQVTMNQHNAFNMNGGTLGAAVVGGQGNVANVQQDLDGGFAQALEELREQVRENAETDQDRDELLGQVDQLEEAAHTGDPGRMERLRNSFLEGFANKAGTAAASSVLGLPVHLVGAG</sequence>
<evidence type="ECO:0000313" key="3">
    <source>
        <dbReference type="Proteomes" id="UP000280668"/>
    </source>
</evidence>
<dbReference type="Proteomes" id="UP000280668">
    <property type="component" value="Unassembled WGS sequence"/>
</dbReference>
<dbReference type="OrthoDB" id="4964215at2"/>
<keyword evidence="1" id="KW-0175">Coiled coil</keyword>
<feature type="coiled-coil region" evidence="1">
    <location>
        <begin position="212"/>
        <end position="246"/>
    </location>
</feature>
<organism evidence="2 3">
    <name type="scientific">Bogoriella caseilytica</name>
    <dbReference type="NCBI Taxonomy" id="56055"/>
    <lineage>
        <taxon>Bacteria</taxon>
        <taxon>Bacillati</taxon>
        <taxon>Actinomycetota</taxon>
        <taxon>Actinomycetes</taxon>
        <taxon>Micrococcales</taxon>
        <taxon>Bogoriellaceae</taxon>
        <taxon>Bogoriella</taxon>
    </lineage>
</organism>
<evidence type="ECO:0000256" key="1">
    <source>
        <dbReference type="SAM" id="Coils"/>
    </source>
</evidence>
<dbReference type="AlphaFoldDB" id="A0A3N2BGT5"/>
<name>A0A3N2BGT5_9MICO</name>
<dbReference type="RefSeq" id="WP_123304734.1">
    <property type="nucleotide sequence ID" value="NZ_RKHK01000001.1"/>
</dbReference>
<comment type="caution">
    <text evidence="2">The sequence shown here is derived from an EMBL/GenBank/DDBJ whole genome shotgun (WGS) entry which is preliminary data.</text>
</comment>
<gene>
    <name evidence="2" type="ORF">EDD31_2846</name>
</gene>
<accession>A0A3N2BGT5</accession>
<evidence type="ECO:0000313" key="2">
    <source>
        <dbReference type="EMBL" id="ROR74430.1"/>
    </source>
</evidence>
<dbReference type="EMBL" id="RKHK01000001">
    <property type="protein sequence ID" value="ROR74430.1"/>
    <property type="molecule type" value="Genomic_DNA"/>
</dbReference>
<protein>
    <submittedName>
        <fullName evidence="2">Uncharacterized protein</fullName>
    </submittedName>
</protein>